<dbReference type="EMBL" id="CAJJDP010000089">
    <property type="protein sequence ID" value="CAD8187282.1"/>
    <property type="molecule type" value="Genomic_DNA"/>
</dbReference>
<organism evidence="1 2">
    <name type="scientific">Paramecium octaurelia</name>
    <dbReference type="NCBI Taxonomy" id="43137"/>
    <lineage>
        <taxon>Eukaryota</taxon>
        <taxon>Sar</taxon>
        <taxon>Alveolata</taxon>
        <taxon>Ciliophora</taxon>
        <taxon>Intramacronucleata</taxon>
        <taxon>Oligohymenophorea</taxon>
        <taxon>Peniculida</taxon>
        <taxon>Parameciidae</taxon>
        <taxon>Paramecium</taxon>
    </lineage>
</organism>
<protein>
    <submittedName>
        <fullName evidence="1">Uncharacterized protein</fullName>
    </submittedName>
</protein>
<dbReference type="OrthoDB" id="323520at2759"/>
<comment type="caution">
    <text evidence="1">The sequence shown here is derived from an EMBL/GenBank/DDBJ whole genome shotgun (WGS) entry which is preliminary data.</text>
</comment>
<evidence type="ECO:0000313" key="1">
    <source>
        <dbReference type="EMBL" id="CAD8187282.1"/>
    </source>
</evidence>
<dbReference type="Proteomes" id="UP000683925">
    <property type="component" value="Unassembled WGS sequence"/>
</dbReference>
<gene>
    <name evidence="1" type="ORF">POCTA_138.1.T0900003</name>
</gene>
<dbReference type="AlphaFoldDB" id="A0A8S1WF52"/>
<sequence length="389" mass="45014">MIQQISNYFKLQNYYESQCKCVSYVDCGLNTNAVTNRECLISNSTFCRFNYTKGQGCAFMNCDQITNSEICSVSEHQNLLQFSATHQWLKCDWDFSKCIALFCQDYQIQSDCENNYDYGGLKCNWCLLYSTPCSYNPSCNLSNMPTSRPHQDFQGRYVFQTINFIMSSKCTKQIIIMLRLQILRGLRQYDRWYRLLLVFQCLYMVLRSCSQLISTYTHSSCHSWKDSYMSLDNLGCQPLDCSQLIIMAYCTIFTIGKYTNGFLCLDTSNSQGIPCFWDGTKCLEKTCSNKPTPSISQADCNSWLIKCQYNKNCTQADISNKTHELCESYYLNISCNVKLDIIQCVDLPIACFLAKKLNVIKINLEMNASIQNQKVVCQFKIFNLIIYYT</sequence>
<evidence type="ECO:0000313" key="2">
    <source>
        <dbReference type="Proteomes" id="UP000683925"/>
    </source>
</evidence>
<accession>A0A8S1WF52</accession>
<reference evidence="1" key="1">
    <citation type="submission" date="2021-01" db="EMBL/GenBank/DDBJ databases">
        <authorList>
            <consortium name="Genoscope - CEA"/>
            <person name="William W."/>
        </authorList>
    </citation>
    <scope>NUCLEOTIDE SEQUENCE</scope>
</reference>
<keyword evidence="2" id="KW-1185">Reference proteome</keyword>
<name>A0A8S1WF52_PAROT</name>
<proteinExistence type="predicted"/>